<evidence type="ECO:0000256" key="6">
    <source>
        <dbReference type="SAM" id="Phobius"/>
    </source>
</evidence>
<dbReference type="PANTHER" id="PTHR43547">
    <property type="entry name" value="TWO-COMPONENT HISTIDINE KINASE"/>
    <property type="match status" value="1"/>
</dbReference>
<dbReference type="EMBL" id="FNZR01000004">
    <property type="protein sequence ID" value="SEL30166.1"/>
    <property type="molecule type" value="Genomic_DNA"/>
</dbReference>
<dbReference type="GO" id="GO:0000155">
    <property type="term" value="F:phosphorelay sensor kinase activity"/>
    <property type="evidence" value="ECO:0007669"/>
    <property type="project" value="InterPro"/>
</dbReference>
<evidence type="ECO:0000313" key="9">
    <source>
        <dbReference type="Proteomes" id="UP000198916"/>
    </source>
</evidence>
<organism evidence="8 9">
    <name type="scientific">Parapedobacter koreensis</name>
    <dbReference type="NCBI Taxonomy" id="332977"/>
    <lineage>
        <taxon>Bacteria</taxon>
        <taxon>Pseudomonadati</taxon>
        <taxon>Bacteroidota</taxon>
        <taxon>Sphingobacteriia</taxon>
        <taxon>Sphingobacteriales</taxon>
        <taxon>Sphingobacteriaceae</taxon>
        <taxon>Parapedobacter</taxon>
    </lineage>
</organism>
<keyword evidence="6" id="KW-1133">Transmembrane helix</keyword>
<evidence type="ECO:0000259" key="7">
    <source>
        <dbReference type="PROSITE" id="PS50109"/>
    </source>
</evidence>
<dbReference type="Gene3D" id="3.30.565.10">
    <property type="entry name" value="Histidine kinase-like ATPase, C-terminal domain"/>
    <property type="match status" value="1"/>
</dbReference>
<dbReference type="PANTHER" id="PTHR43547:SF2">
    <property type="entry name" value="HYBRID SIGNAL TRANSDUCTION HISTIDINE KINASE C"/>
    <property type="match status" value="1"/>
</dbReference>
<keyword evidence="6" id="KW-0812">Transmembrane</keyword>
<dbReference type="Gene3D" id="1.10.287.130">
    <property type="match status" value="1"/>
</dbReference>
<dbReference type="PROSITE" id="PS50109">
    <property type="entry name" value="HIS_KIN"/>
    <property type="match status" value="1"/>
</dbReference>
<feature type="domain" description="Histidine kinase" evidence="7">
    <location>
        <begin position="295"/>
        <end position="515"/>
    </location>
</feature>
<dbReference type="CDD" id="cd00082">
    <property type="entry name" value="HisKA"/>
    <property type="match status" value="1"/>
</dbReference>
<dbReference type="InterPro" id="IPR004358">
    <property type="entry name" value="Sig_transdc_His_kin-like_C"/>
</dbReference>
<dbReference type="FunFam" id="3.30.565.10:FF:000006">
    <property type="entry name" value="Sensor histidine kinase WalK"/>
    <property type="match status" value="1"/>
</dbReference>
<dbReference type="SMART" id="SM00387">
    <property type="entry name" value="HATPase_c"/>
    <property type="match status" value="1"/>
</dbReference>
<reference evidence="9" key="1">
    <citation type="submission" date="2016-10" db="EMBL/GenBank/DDBJ databases">
        <authorList>
            <person name="Varghese N."/>
            <person name="Submissions S."/>
        </authorList>
    </citation>
    <scope>NUCLEOTIDE SEQUENCE [LARGE SCALE GENOMIC DNA]</scope>
    <source>
        <strain evidence="9">Jip14</strain>
    </source>
</reference>
<sequence>MSKRIRFIVIIVSCSLAGILLFQGYWLYNSYLLSAERFDREVADVMKRLERTHALADVEAMGLLSDSTAKDDIGRLAKMVDFLLSGPRPYPDSALEDRRGNRKFITESKMMLTYRDDADTSEMPMHIGLDSMVAFTARIGDSVVGAPRIQMRLNKPGQLFALNTSYDYSQDEFSTLNTGLAHEVDSLLRSAGIGSPFAIKLSNFNGKGDAYVSDSTLFGHRPEAAVNEVKIGLLKPFRLTLAVANDVIYILNDMLWVLLASLAIVGITAWAFVAMLRTIFQQKRLSAIKSDFINNMTHEFKTPIATVSLAVEAMKNFDVMDRPEQAKEYLDICDHELKRISVMVEKVLKMAAFERLDLKLSLQKADIGKLVHDVVENMRPQWEKKAAKLAIKAENDSVEAMVDQAHLANVVYNLIDNSLKYTVNVPEIEITYGLIGNGHVRLAVSDNGIGIPTAYRERVFENFFRVPTGNIHNAKGFGLGLGYVSTIVQKHQGNIDVKSTVGIGSTFAITFPVTPYQ</sequence>
<evidence type="ECO:0000256" key="5">
    <source>
        <dbReference type="ARBA" id="ARBA00022777"/>
    </source>
</evidence>
<proteinExistence type="predicted"/>
<protein>
    <recommendedName>
        <fullName evidence="2">histidine kinase</fullName>
        <ecNumber evidence="2">2.7.13.3</ecNumber>
    </recommendedName>
</protein>
<keyword evidence="3" id="KW-0597">Phosphoprotein</keyword>
<feature type="transmembrane region" description="Helical" evidence="6">
    <location>
        <begin position="7"/>
        <end position="28"/>
    </location>
</feature>
<name>A0A1H7P3G9_9SPHI</name>
<keyword evidence="4" id="KW-0808">Transferase</keyword>
<dbReference type="AlphaFoldDB" id="A0A1H7P3G9"/>
<evidence type="ECO:0000256" key="1">
    <source>
        <dbReference type="ARBA" id="ARBA00000085"/>
    </source>
</evidence>
<dbReference type="STRING" id="332977.SAMN05421740_104194"/>
<evidence type="ECO:0000256" key="2">
    <source>
        <dbReference type="ARBA" id="ARBA00012438"/>
    </source>
</evidence>
<keyword evidence="6" id="KW-0472">Membrane</keyword>
<evidence type="ECO:0000313" key="8">
    <source>
        <dbReference type="EMBL" id="SEL30166.1"/>
    </source>
</evidence>
<dbReference type="Proteomes" id="UP000198916">
    <property type="component" value="Unassembled WGS sequence"/>
</dbReference>
<dbReference type="SMART" id="SM00388">
    <property type="entry name" value="HisKA"/>
    <property type="match status" value="1"/>
</dbReference>
<dbReference type="InterPro" id="IPR003594">
    <property type="entry name" value="HATPase_dom"/>
</dbReference>
<dbReference type="EC" id="2.7.13.3" evidence="2"/>
<keyword evidence="9" id="KW-1185">Reference proteome</keyword>
<evidence type="ECO:0000256" key="4">
    <source>
        <dbReference type="ARBA" id="ARBA00022679"/>
    </source>
</evidence>
<dbReference type="InterPro" id="IPR003661">
    <property type="entry name" value="HisK_dim/P_dom"/>
</dbReference>
<accession>A0A1H7P3G9</accession>
<feature type="transmembrane region" description="Helical" evidence="6">
    <location>
        <begin position="254"/>
        <end position="276"/>
    </location>
</feature>
<evidence type="ECO:0000256" key="3">
    <source>
        <dbReference type="ARBA" id="ARBA00022553"/>
    </source>
</evidence>
<dbReference type="InterPro" id="IPR036890">
    <property type="entry name" value="HATPase_C_sf"/>
</dbReference>
<dbReference type="CDD" id="cd00075">
    <property type="entry name" value="HATPase"/>
    <property type="match status" value="1"/>
</dbReference>
<dbReference type="SUPFAM" id="SSF55874">
    <property type="entry name" value="ATPase domain of HSP90 chaperone/DNA topoisomerase II/histidine kinase"/>
    <property type="match status" value="1"/>
</dbReference>
<comment type="catalytic activity">
    <reaction evidence="1">
        <text>ATP + protein L-histidine = ADP + protein N-phospho-L-histidine.</text>
        <dbReference type="EC" id="2.7.13.3"/>
    </reaction>
</comment>
<dbReference type="Pfam" id="PF02518">
    <property type="entry name" value="HATPase_c"/>
    <property type="match status" value="1"/>
</dbReference>
<keyword evidence="5 8" id="KW-0418">Kinase</keyword>
<dbReference type="Pfam" id="PF00512">
    <property type="entry name" value="HisKA"/>
    <property type="match status" value="1"/>
</dbReference>
<dbReference type="PRINTS" id="PR00344">
    <property type="entry name" value="BCTRLSENSOR"/>
</dbReference>
<dbReference type="InterPro" id="IPR036097">
    <property type="entry name" value="HisK_dim/P_sf"/>
</dbReference>
<gene>
    <name evidence="8" type="ORF">SAMN05421740_104194</name>
</gene>
<dbReference type="InterPro" id="IPR005467">
    <property type="entry name" value="His_kinase_dom"/>
</dbReference>
<dbReference type="SUPFAM" id="SSF47384">
    <property type="entry name" value="Homodimeric domain of signal transducing histidine kinase"/>
    <property type="match status" value="1"/>
</dbReference>